<dbReference type="RefSeq" id="WP_058028974.1">
    <property type="nucleotide sequence ID" value="NZ_CP013187.1"/>
</dbReference>
<feature type="transmembrane region" description="Helical" evidence="1">
    <location>
        <begin position="217"/>
        <end position="234"/>
    </location>
</feature>
<name>A0A0S2JZJ1_9GAMM</name>
<feature type="transmembrane region" description="Helical" evidence="1">
    <location>
        <begin position="114"/>
        <end position="134"/>
    </location>
</feature>
<dbReference type="KEGG" id="pphe:PP2015_695"/>
<sequence>MEQLTVNQKNIWGMSADSALKKAVTSWVSIVLVGQWAFAVYILSLYAIPLLIGAVHQADEISPARGFDTSAGFDSIMFFSHILPAAIMASSGLLQIIPKIRKTYPKFHRWNGRVFFALGLSGAVTGLYLTWGAGIRFSDIGALGVTLNGVLILVAIFFAWKTAVKKQFVQHQRWAVHAFILVNGVWTFRLFLMGWYLVNQGQNGNNNNLDGPMDLTISFACYLLPMLFAELIFWAKRSKTENVKWLAAMTTSIAAVITLIGVIAAAMMMWGPRLSMVFSTIF</sequence>
<keyword evidence="1" id="KW-0472">Membrane</keyword>
<keyword evidence="1" id="KW-1133">Transmembrane helix</keyword>
<proteinExistence type="predicted"/>
<dbReference type="PATRIC" id="fig|161398.10.peg.709"/>
<gene>
    <name evidence="2" type="ORF">PP2015_695</name>
</gene>
<evidence type="ECO:0000313" key="3">
    <source>
        <dbReference type="Proteomes" id="UP000061457"/>
    </source>
</evidence>
<dbReference type="Proteomes" id="UP000061457">
    <property type="component" value="Chromosome I"/>
</dbReference>
<feature type="transmembrane region" description="Helical" evidence="1">
    <location>
        <begin position="75"/>
        <end position="94"/>
    </location>
</feature>
<feature type="transmembrane region" description="Helical" evidence="1">
    <location>
        <begin position="140"/>
        <end position="162"/>
    </location>
</feature>
<accession>A0A0S2JZJ1</accession>
<protein>
    <submittedName>
        <fullName evidence="2">Putative membrane protein (DUF2306)</fullName>
    </submittedName>
</protein>
<dbReference type="AlphaFoldDB" id="A0A0S2JZJ1"/>
<dbReference type="EMBL" id="CP013187">
    <property type="protein sequence ID" value="ALO41215.1"/>
    <property type="molecule type" value="Genomic_DNA"/>
</dbReference>
<dbReference type="STRING" id="161398.PP2015_695"/>
<feature type="transmembrane region" description="Helical" evidence="1">
    <location>
        <begin position="246"/>
        <end position="270"/>
    </location>
</feature>
<dbReference type="Pfam" id="PF10067">
    <property type="entry name" value="DUF2306"/>
    <property type="match status" value="1"/>
</dbReference>
<keyword evidence="3" id="KW-1185">Reference proteome</keyword>
<feature type="transmembrane region" description="Helical" evidence="1">
    <location>
        <begin position="30"/>
        <end position="55"/>
    </location>
</feature>
<organism evidence="2 3">
    <name type="scientific">Pseudoalteromonas phenolica</name>
    <dbReference type="NCBI Taxonomy" id="161398"/>
    <lineage>
        <taxon>Bacteria</taxon>
        <taxon>Pseudomonadati</taxon>
        <taxon>Pseudomonadota</taxon>
        <taxon>Gammaproteobacteria</taxon>
        <taxon>Alteromonadales</taxon>
        <taxon>Pseudoalteromonadaceae</taxon>
        <taxon>Pseudoalteromonas</taxon>
    </lineage>
</organism>
<feature type="transmembrane region" description="Helical" evidence="1">
    <location>
        <begin position="174"/>
        <end position="197"/>
    </location>
</feature>
<evidence type="ECO:0000256" key="1">
    <source>
        <dbReference type="SAM" id="Phobius"/>
    </source>
</evidence>
<evidence type="ECO:0000313" key="2">
    <source>
        <dbReference type="EMBL" id="ALO41215.1"/>
    </source>
</evidence>
<keyword evidence="1" id="KW-0812">Transmembrane</keyword>
<reference evidence="2 3" key="1">
    <citation type="submission" date="2015-11" db="EMBL/GenBank/DDBJ databases">
        <authorList>
            <person name="Zhang Y."/>
            <person name="Guo Z."/>
        </authorList>
    </citation>
    <scope>NUCLEOTIDE SEQUENCE [LARGE SCALE GENOMIC DNA]</scope>
    <source>
        <strain evidence="2 3">KCTC 12086</strain>
    </source>
</reference>
<dbReference type="InterPro" id="IPR018750">
    <property type="entry name" value="DUF2306_membrane"/>
</dbReference>